<sequence length="56" mass="6696">MKIIQKQNGKLVCPNCQKEDFKIINYGLSEDKTLGTYYFDVMCKNCKQKYRYFSDL</sequence>
<accession>A0A1G7VQM0</accession>
<gene>
    <name evidence="1" type="ORF">SAMN04244560_02651</name>
</gene>
<evidence type="ECO:0000313" key="2">
    <source>
        <dbReference type="Proteomes" id="UP000183404"/>
    </source>
</evidence>
<reference evidence="1 2" key="1">
    <citation type="submission" date="2016-10" db="EMBL/GenBank/DDBJ databases">
        <authorList>
            <person name="de Groot N.N."/>
        </authorList>
    </citation>
    <scope>NUCLEOTIDE SEQUENCE [LARGE SCALE GENOMIC DNA]</scope>
    <source>
        <strain evidence="1 2">DSM 569</strain>
    </source>
</reference>
<dbReference type="AlphaFoldDB" id="A0A1G7VQM0"/>
<organism evidence="1 2">
    <name type="scientific">Thermoanaerobacter thermohydrosulfuricus</name>
    <name type="common">Clostridium thermohydrosulfuricum</name>
    <dbReference type="NCBI Taxonomy" id="1516"/>
    <lineage>
        <taxon>Bacteria</taxon>
        <taxon>Bacillati</taxon>
        <taxon>Bacillota</taxon>
        <taxon>Clostridia</taxon>
        <taxon>Thermoanaerobacterales</taxon>
        <taxon>Thermoanaerobacteraceae</taxon>
        <taxon>Thermoanaerobacter</taxon>
    </lineage>
</organism>
<evidence type="ECO:0000313" key="1">
    <source>
        <dbReference type="EMBL" id="SDG61881.1"/>
    </source>
</evidence>
<protein>
    <submittedName>
        <fullName evidence="1">Uncharacterized protein</fullName>
    </submittedName>
</protein>
<dbReference type="EMBL" id="FNBS01000099">
    <property type="protein sequence ID" value="SDG61881.1"/>
    <property type="molecule type" value="Genomic_DNA"/>
</dbReference>
<dbReference type="Proteomes" id="UP000183404">
    <property type="component" value="Unassembled WGS sequence"/>
</dbReference>
<proteinExistence type="predicted"/>
<name>A0A1G7VQM0_THETY</name>